<keyword evidence="2" id="KW-1185">Reference proteome</keyword>
<organism evidence="1 2">
    <name type="scientific">Umbra pygmaea</name>
    <name type="common">Eastern mudminnow</name>
    <dbReference type="NCBI Taxonomy" id="75934"/>
    <lineage>
        <taxon>Eukaryota</taxon>
        <taxon>Metazoa</taxon>
        <taxon>Chordata</taxon>
        <taxon>Craniata</taxon>
        <taxon>Vertebrata</taxon>
        <taxon>Euteleostomi</taxon>
        <taxon>Actinopterygii</taxon>
        <taxon>Neopterygii</taxon>
        <taxon>Teleostei</taxon>
        <taxon>Protacanthopterygii</taxon>
        <taxon>Esociformes</taxon>
        <taxon>Umbridae</taxon>
        <taxon>Umbra</taxon>
    </lineage>
</organism>
<accession>A0ABD0XGY5</accession>
<dbReference type="PANTHER" id="PTHR47526:SF4">
    <property type="entry name" value="SWIM-TYPE DOMAIN-CONTAINING PROTEIN"/>
    <property type="match status" value="1"/>
</dbReference>
<dbReference type="Gene3D" id="3.90.320.10">
    <property type="match status" value="1"/>
</dbReference>
<feature type="non-terminal residue" evidence="1">
    <location>
        <position position="103"/>
    </location>
</feature>
<dbReference type="AlphaFoldDB" id="A0ABD0XGY5"/>
<protein>
    <submittedName>
        <fullName evidence="1">Uncharacterized protein</fullName>
    </submittedName>
</protein>
<dbReference type="EMBL" id="JAGEUA010000002">
    <property type="protein sequence ID" value="KAL1006992.1"/>
    <property type="molecule type" value="Genomic_DNA"/>
</dbReference>
<reference evidence="1 2" key="1">
    <citation type="submission" date="2024-06" db="EMBL/GenBank/DDBJ databases">
        <authorList>
            <person name="Pan Q."/>
            <person name="Wen M."/>
            <person name="Jouanno E."/>
            <person name="Zahm M."/>
            <person name="Klopp C."/>
            <person name="Cabau C."/>
            <person name="Louis A."/>
            <person name="Berthelot C."/>
            <person name="Parey E."/>
            <person name="Roest Crollius H."/>
            <person name="Montfort J."/>
            <person name="Robinson-Rechavi M."/>
            <person name="Bouchez O."/>
            <person name="Lampietro C."/>
            <person name="Lopez Roques C."/>
            <person name="Donnadieu C."/>
            <person name="Postlethwait J."/>
            <person name="Bobe J."/>
            <person name="Verreycken H."/>
            <person name="Guiguen Y."/>
        </authorList>
    </citation>
    <scope>NUCLEOTIDE SEQUENCE [LARGE SCALE GENOMIC DNA]</scope>
    <source>
        <strain evidence="1">Up_M1</strain>
        <tissue evidence="1">Testis</tissue>
    </source>
</reference>
<dbReference type="PANTHER" id="PTHR47526">
    <property type="entry name" value="ATP-DEPENDENT DNA HELICASE"/>
    <property type="match status" value="1"/>
</dbReference>
<evidence type="ECO:0000313" key="1">
    <source>
        <dbReference type="EMBL" id="KAL1006992.1"/>
    </source>
</evidence>
<dbReference type="Proteomes" id="UP001557470">
    <property type="component" value="Unassembled WGS sequence"/>
</dbReference>
<gene>
    <name evidence="1" type="ORF">UPYG_G00080290</name>
</gene>
<dbReference type="InterPro" id="IPR011604">
    <property type="entry name" value="PDDEXK-like_dom_sf"/>
</dbReference>
<evidence type="ECO:0000313" key="2">
    <source>
        <dbReference type="Proteomes" id="UP001557470"/>
    </source>
</evidence>
<proteinExistence type="predicted"/>
<comment type="caution">
    <text evidence="1">The sequence shown here is derived from an EMBL/GenBank/DDBJ whole genome shotgun (WGS) entry which is preliminary data.</text>
</comment>
<sequence>MFPAAAVLQVWFRDLSVNEALNTLAEFCLEKDEQGSIRLKRDHTLYYQVQMQLFVTEKPYCDFTLWTERENTSPFVEHVTPNRQYFKIMVNSEPEVGNMLVSV</sequence>
<name>A0ABD0XGY5_UMBPY</name>